<dbReference type="AlphaFoldDB" id="A0AAN3A4U1"/>
<accession>A0AAN3A4U1</accession>
<protein>
    <submittedName>
        <fullName evidence="1">Uncharacterized protein</fullName>
    </submittedName>
</protein>
<sequence>MRISSFLHHYEYLKADNFCTKSNITNMETDIKKEFCKTDVCKLVYLCC</sequence>
<proteinExistence type="predicted"/>
<gene>
    <name evidence="1" type="ORF">BACOVA_04485</name>
</gene>
<reference evidence="2" key="2">
    <citation type="submission" date="2007-04" db="EMBL/GenBank/DDBJ databases">
        <title>Draft genome sequence of Bacteroides ovatus (ATCC 8483).</title>
        <authorList>
            <person name="Sudarsanam P."/>
            <person name="Ley R."/>
            <person name="Guruge J."/>
            <person name="Turnbaugh P.J."/>
            <person name="Mahowald M."/>
            <person name="Liep D."/>
            <person name="Gordon J."/>
        </authorList>
    </citation>
    <scope>NUCLEOTIDE SEQUENCE [LARGE SCALE GENOMIC DNA]</scope>
    <source>
        <strain evidence="2">ATCC 8483 / DSM 1896 / JCM 5824 / BCRC 10623 / CCUG 4943 / NCTC 11153</strain>
    </source>
</reference>
<dbReference type="EMBL" id="AAXF02000053">
    <property type="protein sequence ID" value="EDO10104.1"/>
    <property type="molecule type" value="Genomic_DNA"/>
</dbReference>
<evidence type="ECO:0000313" key="2">
    <source>
        <dbReference type="Proteomes" id="UP000005475"/>
    </source>
</evidence>
<name>A0AAN3A4U1_BACO1</name>
<comment type="caution">
    <text evidence="1">The sequence shown here is derived from an EMBL/GenBank/DDBJ whole genome shotgun (WGS) entry which is preliminary data.</text>
</comment>
<dbReference type="Proteomes" id="UP000005475">
    <property type="component" value="Unassembled WGS sequence"/>
</dbReference>
<organism evidence="1 2">
    <name type="scientific">Bacteroides ovatus (strain ATCC 8483 / DSM 1896 / JCM 5824 / BCRC 10623 / CCUG 4943 / NCTC 11153)</name>
    <dbReference type="NCBI Taxonomy" id="411476"/>
    <lineage>
        <taxon>Bacteria</taxon>
        <taxon>Pseudomonadati</taxon>
        <taxon>Bacteroidota</taxon>
        <taxon>Bacteroidia</taxon>
        <taxon>Bacteroidales</taxon>
        <taxon>Bacteroidaceae</taxon>
        <taxon>Bacteroides</taxon>
    </lineage>
</organism>
<reference evidence="1 2" key="1">
    <citation type="submission" date="2007-03" db="EMBL/GenBank/DDBJ databases">
        <authorList>
            <person name="Fulton L."/>
            <person name="Clifton S."/>
            <person name="Fulton B."/>
            <person name="Xu J."/>
            <person name="Minx P."/>
            <person name="Pepin K.H."/>
            <person name="Johnson M."/>
            <person name="Thiruvilangam P."/>
            <person name="Bhonagiri V."/>
            <person name="Nash W.E."/>
            <person name="Mardis E.R."/>
            <person name="Wilson R.K."/>
        </authorList>
    </citation>
    <scope>NUCLEOTIDE SEQUENCE [LARGE SCALE GENOMIC DNA]</scope>
    <source>
        <strain evidence="2">ATCC 8483 / DSM 1896 / JCM 5824 / BCRC 10623 / CCUG 4943 / NCTC 11153</strain>
    </source>
</reference>
<evidence type="ECO:0000313" key="1">
    <source>
        <dbReference type="EMBL" id="EDO10104.1"/>
    </source>
</evidence>